<organism evidence="1 2">
    <name type="scientific">Faecalibaculum rodentium</name>
    <dbReference type="NCBI Taxonomy" id="1702221"/>
    <lineage>
        <taxon>Bacteria</taxon>
        <taxon>Bacillati</taxon>
        <taxon>Bacillota</taxon>
        <taxon>Erysipelotrichia</taxon>
        <taxon>Erysipelotrichales</taxon>
        <taxon>Erysipelotrichaceae</taxon>
        <taxon>Faecalibaculum</taxon>
    </lineage>
</organism>
<evidence type="ECO:0000313" key="2">
    <source>
        <dbReference type="Proteomes" id="UP000186758"/>
    </source>
</evidence>
<dbReference type="SUPFAM" id="SSF55961">
    <property type="entry name" value="Bet v1-like"/>
    <property type="match status" value="1"/>
</dbReference>
<dbReference type="EMBL" id="MPJZ01000010">
    <property type="protein sequence ID" value="OLU47121.1"/>
    <property type="molecule type" value="Genomic_DNA"/>
</dbReference>
<proteinExistence type="predicted"/>
<dbReference type="RefSeq" id="WP_075884611.1">
    <property type="nucleotide sequence ID" value="NZ_CAJTBG010000006.1"/>
</dbReference>
<gene>
    <name evidence="1" type="ORF">BO223_01180</name>
</gene>
<name>A0A1Q9YN46_9FIRM</name>
<dbReference type="AlphaFoldDB" id="A0A1Q9YN46"/>
<dbReference type="Pfam" id="PF11687">
    <property type="entry name" value="DUF3284"/>
    <property type="match status" value="1"/>
</dbReference>
<evidence type="ECO:0000313" key="1">
    <source>
        <dbReference type="EMBL" id="OLU47121.1"/>
    </source>
</evidence>
<dbReference type="Proteomes" id="UP000186758">
    <property type="component" value="Unassembled WGS sequence"/>
</dbReference>
<accession>A0A1Q9YN46</accession>
<sequence length="140" mass="15649">MKDTIQLNVSAQALFDVMKRSLVLETGEKHPKLAPGYSWSKKTGNRRTRVKLTDWKEPSAYAAHFSTDGKGLDVRYDLEPLGPDRVQVTYTHTLEGSGFLIRRQEKAAVKKALELLRNVETVLLAQAAQAAQQKTPGNQE</sequence>
<reference evidence="1 2" key="1">
    <citation type="submission" date="2016-11" db="EMBL/GenBank/DDBJ databases">
        <title>Description of two novel members of the family Erysipelotrichaceae: Ileibacterium lipovorans gen. nov., sp. nov. and Dubosiella newyorkensis, gen. nov., sp. nov.</title>
        <authorList>
            <person name="Cox L.M."/>
            <person name="Sohn J."/>
            <person name="Tyrrell K.L."/>
            <person name="Citron D.M."/>
            <person name="Lawson P.A."/>
            <person name="Patel N.B."/>
            <person name="Iizumi T."/>
            <person name="Perez-Perez G.I."/>
            <person name="Goldstein E.J."/>
            <person name="Blaser M.J."/>
        </authorList>
    </citation>
    <scope>NUCLEOTIDE SEQUENCE [LARGE SCALE GENOMIC DNA]</scope>
    <source>
        <strain evidence="1 2">NYU-BL-K8</strain>
    </source>
</reference>
<comment type="caution">
    <text evidence="1">The sequence shown here is derived from an EMBL/GenBank/DDBJ whole genome shotgun (WGS) entry which is preliminary data.</text>
</comment>
<evidence type="ECO:0008006" key="3">
    <source>
        <dbReference type="Google" id="ProtNLM"/>
    </source>
</evidence>
<protein>
    <recommendedName>
        <fullName evidence="3">Polyketide cyclase / dehydrase and lipid transport</fullName>
    </recommendedName>
</protein>
<dbReference type="InterPro" id="IPR021701">
    <property type="entry name" value="DUF3284"/>
</dbReference>
<dbReference type="InterPro" id="IPR023393">
    <property type="entry name" value="START-like_dom_sf"/>
</dbReference>
<dbReference type="Gene3D" id="3.30.530.20">
    <property type="match status" value="1"/>
</dbReference>
<dbReference type="CDD" id="cd07812">
    <property type="entry name" value="SRPBCC"/>
    <property type="match status" value="1"/>
</dbReference>